<dbReference type="RefSeq" id="WP_072914811.1">
    <property type="nucleotide sequence ID" value="NZ_FRAR01000018.1"/>
</dbReference>
<dbReference type="GO" id="GO:0006302">
    <property type="term" value="P:double-strand break repair"/>
    <property type="evidence" value="ECO:0007669"/>
    <property type="project" value="InterPro"/>
</dbReference>
<evidence type="ECO:0000259" key="5">
    <source>
        <dbReference type="Pfam" id="PF13476"/>
    </source>
</evidence>
<keyword evidence="6" id="KW-0378">Hydrolase</keyword>
<dbReference type="Proteomes" id="UP000183997">
    <property type="component" value="Unassembled WGS sequence"/>
</dbReference>
<keyword evidence="6" id="KW-0269">Exonuclease</keyword>
<evidence type="ECO:0000256" key="2">
    <source>
        <dbReference type="ARBA" id="ARBA00011322"/>
    </source>
</evidence>
<dbReference type="InterPro" id="IPR038729">
    <property type="entry name" value="Rad50/SbcC_AAA"/>
</dbReference>
<dbReference type="OrthoDB" id="9795626at2"/>
<proteinExistence type="inferred from homology"/>
<evidence type="ECO:0000256" key="4">
    <source>
        <dbReference type="SAM" id="Coils"/>
    </source>
</evidence>
<organism evidence="6 7">
    <name type="scientific">Desulforamulus aeronauticus DSM 10349</name>
    <dbReference type="NCBI Taxonomy" id="1121421"/>
    <lineage>
        <taxon>Bacteria</taxon>
        <taxon>Bacillati</taxon>
        <taxon>Bacillota</taxon>
        <taxon>Clostridia</taxon>
        <taxon>Eubacteriales</taxon>
        <taxon>Peptococcaceae</taxon>
        <taxon>Desulforamulus</taxon>
    </lineage>
</organism>
<comment type="subunit">
    <text evidence="2">Heterodimer of SbcC and SbcD.</text>
</comment>
<gene>
    <name evidence="6" type="ORF">SAMN02745123_02488</name>
</gene>
<keyword evidence="7" id="KW-1185">Reference proteome</keyword>
<keyword evidence="4" id="KW-0175">Coiled coil</keyword>
<name>A0A1M6TX88_9FIRM</name>
<protein>
    <recommendedName>
        <fullName evidence="3">Nuclease SbcCD subunit C</fullName>
    </recommendedName>
</protein>
<evidence type="ECO:0000256" key="1">
    <source>
        <dbReference type="ARBA" id="ARBA00006930"/>
    </source>
</evidence>
<dbReference type="SUPFAM" id="SSF52540">
    <property type="entry name" value="P-loop containing nucleoside triphosphate hydrolases"/>
    <property type="match status" value="2"/>
</dbReference>
<dbReference type="GO" id="GO:0004527">
    <property type="term" value="F:exonuclease activity"/>
    <property type="evidence" value="ECO:0007669"/>
    <property type="project" value="UniProtKB-KW"/>
</dbReference>
<feature type="coiled-coil region" evidence="4">
    <location>
        <begin position="227"/>
        <end position="319"/>
    </location>
</feature>
<dbReference type="Gene3D" id="3.40.50.300">
    <property type="entry name" value="P-loop containing nucleotide triphosphate hydrolases"/>
    <property type="match status" value="2"/>
</dbReference>
<evidence type="ECO:0000313" key="6">
    <source>
        <dbReference type="EMBL" id="SHK61549.1"/>
    </source>
</evidence>
<feature type="coiled-coil region" evidence="4">
    <location>
        <begin position="379"/>
        <end position="466"/>
    </location>
</feature>
<accession>A0A1M6TX88</accession>
<feature type="coiled-coil region" evidence="4">
    <location>
        <begin position="623"/>
        <end position="672"/>
    </location>
</feature>
<dbReference type="AlphaFoldDB" id="A0A1M6TX88"/>
<evidence type="ECO:0000313" key="7">
    <source>
        <dbReference type="Proteomes" id="UP000183997"/>
    </source>
</evidence>
<evidence type="ECO:0000256" key="3">
    <source>
        <dbReference type="ARBA" id="ARBA00013368"/>
    </source>
</evidence>
<dbReference type="STRING" id="1121421.SAMN02745123_02488"/>
<feature type="domain" description="Rad50/SbcC-type AAA" evidence="5">
    <location>
        <begin position="5"/>
        <end position="285"/>
    </location>
</feature>
<dbReference type="PANTHER" id="PTHR32114">
    <property type="entry name" value="ABC TRANSPORTER ABCH.3"/>
    <property type="match status" value="1"/>
</dbReference>
<dbReference type="Pfam" id="PF13476">
    <property type="entry name" value="AAA_23"/>
    <property type="match status" value="1"/>
</dbReference>
<feature type="coiled-coil region" evidence="4">
    <location>
        <begin position="501"/>
        <end position="563"/>
    </location>
</feature>
<feature type="coiled-coil region" evidence="4">
    <location>
        <begin position="771"/>
        <end position="843"/>
    </location>
</feature>
<sequence>MWVQKIRLKNIKSYGEGDTGQGVLVPLEQGINQIAGKNGAGKSTIIEAIGYAVFDAEPVRGNAQMAIHTYFLRNGSKAGEIDVWLVHQDGLYRVERDLGNGGRRWKVVRDDEDFIEAEGEQEVREFLARLVGVERPERLAEVYHSLLGVKQGRFTLPFDMKPREAKGHFDPLLDVDIFRQCFDSLKAPCDEIRVEANHQRTVISGLEGQLAQLQDAPERMEEGLRQQATLQLLVEQCQKRLNRLTEERKRYDELMNTFQIATLQVGEAKGNVEQAKAAVDLAATQVAEAKQAASVLQETKAAYEAYLQLEQQIQALEMQRVTRDELAKQFTDLQKEETGLARDFVAKQQEAARDFEQASLKQQELDHRRTVLNQQSLELAAGEGAYQRLKERSEQLKSQLVRVVEWLNGMKALGKQAVEQLAELEQNLQQVDTTLPEQLEQAKGTLAQAEGQEQDCRGRLERTKQDKVILEQQLARLSTGQCPLLGSQCQQFNPNKAQQDLECLHKKLIEVTAEHQEKQRQLNMAKERFTKYQAAEKEYLKRLAKASQVMQSIYRNYQQLEDAAGRVAAEELAKELQTGGTLPRLKGFITTAQPEIAVCRAAIEEMKTLFRSLYDCYRVWEPAVKEQQALEQQTNTLRVARQKELEAEERALKGLERDCQALRESSGQAETKAVTLQQAVTEIKSQLVTLEGQLQPFRDLDTKRAEAGRQKGQHLAGYTRYLQHHKIAEKLAEYEEVFQRQHNHYQQTQAALATAEETFRQAAAAYRPEQHKELQQEVAQASRELGEANSKLAEAVKVLAEQQRRVQLAAKLQQQRDQEWQELVRLQAEEKILEKARNILKDAQEPVARNLTARVAAQAQTIYNSMSPEAAQFNWRAGDYVLTVTTVSGEKRFASLSGGQQMKAALAMQLALVKEFSRAGFCAFDEPTYGLDAESRIMLAEAIGKAQEECKFQQLLLVSHDQAFDDKVEHALKLDYSPVAGSKL</sequence>
<reference evidence="7" key="1">
    <citation type="submission" date="2016-11" db="EMBL/GenBank/DDBJ databases">
        <authorList>
            <person name="Varghese N."/>
            <person name="Submissions S."/>
        </authorList>
    </citation>
    <scope>NUCLEOTIDE SEQUENCE [LARGE SCALE GENOMIC DNA]</scope>
    <source>
        <strain evidence="7">DSM 10349</strain>
    </source>
</reference>
<comment type="similarity">
    <text evidence="1">Belongs to the SMC family. SbcC subfamily.</text>
</comment>
<dbReference type="EMBL" id="FRAR01000018">
    <property type="protein sequence ID" value="SHK61549.1"/>
    <property type="molecule type" value="Genomic_DNA"/>
</dbReference>
<dbReference type="GO" id="GO:0016887">
    <property type="term" value="F:ATP hydrolysis activity"/>
    <property type="evidence" value="ECO:0007669"/>
    <property type="project" value="InterPro"/>
</dbReference>
<dbReference type="InterPro" id="IPR027417">
    <property type="entry name" value="P-loop_NTPase"/>
</dbReference>
<dbReference type="PANTHER" id="PTHR32114:SF2">
    <property type="entry name" value="ABC TRANSPORTER ABCH.3"/>
    <property type="match status" value="1"/>
</dbReference>
<keyword evidence="6" id="KW-0540">Nuclease</keyword>